<dbReference type="EMBL" id="CP032418">
    <property type="protein sequence ID" value="AYC28757.1"/>
    <property type="molecule type" value="Genomic_DNA"/>
</dbReference>
<comment type="similarity">
    <text evidence="1 4">Belongs to the prolyl-tRNA editing family. YbaK/EbsC subfamily.</text>
</comment>
<protein>
    <recommendedName>
        <fullName evidence="4">Cys-tRNA(Pro)/Cys-tRNA(Cys) deacylase</fullName>
        <ecNumber evidence="4">4.2.-.-</ecNumber>
    </recommendedName>
</protein>
<feature type="domain" description="YbaK/aminoacyl-tRNA synthetase-associated" evidence="5">
    <location>
        <begin position="40"/>
        <end position="150"/>
    </location>
</feature>
<organism evidence="6 7">
    <name type="scientific">Paenisporosarcina cavernae</name>
    <dbReference type="NCBI Taxonomy" id="2320858"/>
    <lineage>
        <taxon>Bacteria</taxon>
        <taxon>Bacillati</taxon>
        <taxon>Bacillota</taxon>
        <taxon>Bacilli</taxon>
        <taxon>Bacillales</taxon>
        <taxon>Caryophanaceae</taxon>
        <taxon>Paenisporosarcina</taxon>
    </lineage>
</organism>
<gene>
    <name evidence="6" type="primary">ybaK</name>
    <name evidence="6" type="ORF">D3873_02300</name>
</gene>
<accession>A0A385YRX7</accession>
<evidence type="ECO:0000259" key="5">
    <source>
        <dbReference type="Pfam" id="PF04073"/>
    </source>
</evidence>
<dbReference type="Pfam" id="PF04073">
    <property type="entry name" value="tRNA_edit"/>
    <property type="match status" value="1"/>
</dbReference>
<dbReference type="EC" id="4.2.-.-" evidence="4"/>
<evidence type="ECO:0000256" key="1">
    <source>
        <dbReference type="ARBA" id="ARBA00009798"/>
    </source>
</evidence>
<reference evidence="7" key="1">
    <citation type="submission" date="2018-09" db="EMBL/GenBank/DDBJ databases">
        <authorList>
            <person name="Zhu H."/>
        </authorList>
    </citation>
    <scope>NUCLEOTIDE SEQUENCE [LARGE SCALE GENOMIC DNA]</scope>
    <source>
        <strain evidence="7">K2R23-3</strain>
    </source>
</reference>
<dbReference type="NCBIfam" id="TIGR00011">
    <property type="entry name" value="YbaK_EbsC"/>
    <property type="match status" value="1"/>
</dbReference>
<keyword evidence="2 4" id="KW-0648">Protein biosynthesis</keyword>
<evidence type="ECO:0000256" key="3">
    <source>
        <dbReference type="ARBA" id="ARBA00023239"/>
    </source>
</evidence>
<dbReference type="Gene3D" id="3.90.960.10">
    <property type="entry name" value="YbaK/aminoacyl-tRNA synthetase-associated domain"/>
    <property type="match status" value="1"/>
</dbReference>
<proteinExistence type="inferred from homology"/>
<keyword evidence="7" id="KW-1185">Reference proteome</keyword>
<dbReference type="OrthoDB" id="9809296at2"/>
<dbReference type="GO" id="GO:0016829">
    <property type="term" value="F:lyase activity"/>
    <property type="evidence" value="ECO:0007669"/>
    <property type="project" value="UniProtKB-KW"/>
</dbReference>
<dbReference type="SUPFAM" id="SSF55826">
    <property type="entry name" value="YbaK/ProRS associated domain"/>
    <property type="match status" value="1"/>
</dbReference>
<name>A0A385YRX7_9BACL</name>
<dbReference type="GO" id="GO:0006412">
    <property type="term" value="P:translation"/>
    <property type="evidence" value="ECO:0007669"/>
    <property type="project" value="UniProtKB-KW"/>
</dbReference>
<evidence type="ECO:0000313" key="6">
    <source>
        <dbReference type="EMBL" id="AYC28757.1"/>
    </source>
</evidence>
<dbReference type="RefSeq" id="WP_119882502.1">
    <property type="nucleotide sequence ID" value="NZ_CP032418.1"/>
</dbReference>
<dbReference type="AlphaFoldDB" id="A0A385YRX7"/>
<dbReference type="InterPro" id="IPR036754">
    <property type="entry name" value="YbaK/aa-tRNA-synt-asso_dom_sf"/>
</dbReference>
<dbReference type="Proteomes" id="UP000265725">
    <property type="component" value="Chromosome"/>
</dbReference>
<sequence length="163" mass="17931">MSKKEKPAKTNAVRLLDQENIPYELTTYSKEDGKIDGVSVAQKIGIPPANVFKTLVAMNGKGAYFVYLLPVADELDLKKAAQAADEKKVELLPVKELVKITGYERGGCSPYAMKKLFPTFVDEKVKELDFLVVSAGKIGLQLKLTVEDFLTSSNARVHSLTHS</sequence>
<dbReference type="PANTHER" id="PTHR30411:SF0">
    <property type="entry name" value="CYS-TRNA(PRO)_CYS-TRNA(CYS) DEACYLASE YBAK"/>
    <property type="match status" value="1"/>
</dbReference>
<dbReference type="KEGG" id="paek:D3873_02300"/>
<evidence type="ECO:0000256" key="2">
    <source>
        <dbReference type="ARBA" id="ARBA00022917"/>
    </source>
</evidence>
<dbReference type="GO" id="GO:0002161">
    <property type="term" value="F:aminoacyl-tRNA deacylase activity"/>
    <property type="evidence" value="ECO:0007669"/>
    <property type="project" value="InterPro"/>
</dbReference>
<evidence type="ECO:0000256" key="4">
    <source>
        <dbReference type="PIRNR" id="PIRNR006181"/>
    </source>
</evidence>
<dbReference type="PANTHER" id="PTHR30411">
    <property type="entry name" value="CYTOPLASMIC PROTEIN"/>
    <property type="match status" value="1"/>
</dbReference>
<dbReference type="InterPro" id="IPR004369">
    <property type="entry name" value="Prolyl-tRNA_editing_YbaK/EbsC"/>
</dbReference>
<keyword evidence="3 4" id="KW-0456">Lyase</keyword>
<dbReference type="PIRSF" id="PIRSF006181">
    <property type="entry name" value="EbsC_YbaK"/>
    <property type="match status" value="1"/>
</dbReference>
<dbReference type="CDD" id="cd00002">
    <property type="entry name" value="YbaK_deacylase"/>
    <property type="match status" value="1"/>
</dbReference>
<dbReference type="InterPro" id="IPR007214">
    <property type="entry name" value="YbaK/aa-tRNA-synth-assoc-dom"/>
</dbReference>
<evidence type="ECO:0000313" key="7">
    <source>
        <dbReference type="Proteomes" id="UP000265725"/>
    </source>
</evidence>